<protein>
    <submittedName>
        <fullName evidence="2">DUF5675 family protein</fullName>
    </submittedName>
</protein>
<dbReference type="AlphaFoldDB" id="A0A9X1XPZ9"/>
<sequence length="140" mass="15883">MVLVLTRTYFPEGTNGKLVCQGRLICYTIELPYKDNMPQVSCIPEGEYFIVKRYSKRFGWHFEILQVPQRSLILFHPANHALSELRGCIAPVSQLSGAGSGIQSKKAFNKLKTLVYPELETKESILLLVQSYSSSELQKK</sequence>
<name>A0A9X1XPZ9_9FLAO</name>
<dbReference type="Proteomes" id="UP001139260">
    <property type="component" value="Unassembled WGS sequence"/>
</dbReference>
<comment type="caution">
    <text evidence="2">The sequence shown here is derived from an EMBL/GenBank/DDBJ whole genome shotgun (WGS) entry which is preliminary data.</text>
</comment>
<evidence type="ECO:0000313" key="2">
    <source>
        <dbReference type="EMBL" id="MCK8141440.1"/>
    </source>
</evidence>
<reference evidence="2" key="1">
    <citation type="submission" date="2022-04" db="EMBL/GenBank/DDBJ databases">
        <title>Flavobacterium pygoscelis sp. nov. isolated from Chinstrap chick (Pygoscelis antarcticus).</title>
        <authorList>
            <person name="Irgang R."/>
            <person name="Poblete-Morales M."/>
            <person name="Avendano-Herrera R."/>
        </authorList>
    </citation>
    <scope>NUCLEOTIDE SEQUENCE</scope>
    <source>
        <strain evidence="2">I-SCBP12n</strain>
    </source>
</reference>
<evidence type="ECO:0000259" key="1">
    <source>
        <dbReference type="Pfam" id="PF18925"/>
    </source>
</evidence>
<proteinExistence type="predicted"/>
<dbReference type="EMBL" id="JALNUB010000003">
    <property type="protein sequence ID" value="MCK8141440.1"/>
    <property type="molecule type" value="Genomic_DNA"/>
</dbReference>
<organism evidence="2 3">
    <name type="scientific">Flavobacterium pygoscelis</name>
    <dbReference type="NCBI Taxonomy" id="2893176"/>
    <lineage>
        <taxon>Bacteria</taxon>
        <taxon>Pseudomonadati</taxon>
        <taxon>Bacteroidota</taxon>
        <taxon>Flavobacteriia</taxon>
        <taxon>Flavobacteriales</taxon>
        <taxon>Flavobacteriaceae</taxon>
        <taxon>Flavobacterium</taxon>
    </lineage>
</organism>
<gene>
    <name evidence="2" type="ORF">MW871_05990</name>
</gene>
<keyword evidence="3" id="KW-1185">Reference proteome</keyword>
<accession>A0A9X1XPZ9</accession>
<evidence type="ECO:0000313" key="3">
    <source>
        <dbReference type="Proteomes" id="UP001139260"/>
    </source>
</evidence>
<dbReference type="Pfam" id="PF18925">
    <property type="entry name" value="DUF5675"/>
    <property type="match status" value="1"/>
</dbReference>
<dbReference type="InterPro" id="IPR043732">
    <property type="entry name" value="DUF5675"/>
</dbReference>
<feature type="domain" description="DUF5675" evidence="1">
    <location>
        <begin position="5"/>
        <end position="115"/>
    </location>
</feature>
<dbReference type="RefSeq" id="WP_248427938.1">
    <property type="nucleotide sequence ID" value="NZ_JALNUB010000003.1"/>
</dbReference>